<protein>
    <submittedName>
        <fullName evidence="4">Transposon Ty3-G Gag-Pol polyprotein</fullName>
    </submittedName>
</protein>
<keyword evidence="1" id="KW-0862">Zinc</keyword>
<dbReference type="PANTHER" id="PTHR15503">
    <property type="entry name" value="LDOC1 RELATED"/>
    <property type="match status" value="1"/>
</dbReference>
<dbReference type="PROSITE" id="PS50158">
    <property type="entry name" value="ZF_CCHC"/>
    <property type="match status" value="1"/>
</dbReference>
<dbReference type="PANTHER" id="PTHR15503:SF45">
    <property type="entry name" value="RNA-DIRECTED DNA POLYMERASE HOMOLOG"/>
    <property type="match status" value="1"/>
</dbReference>
<dbReference type="SMART" id="SM00343">
    <property type="entry name" value="ZnF_C2HC"/>
    <property type="match status" value="1"/>
</dbReference>
<dbReference type="Proteomes" id="UP000634136">
    <property type="component" value="Unassembled WGS sequence"/>
</dbReference>
<dbReference type="EMBL" id="JAAIUW010000009">
    <property type="protein sequence ID" value="KAF7815173.1"/>
    <property type="molecule type" value="Genomic_DNA"/>
</dbReference>
<reference evidence="4" key="1">
    <citation type="submission" date="2020-09" db="EMBL/GenBank/DDBJ databases">
        <title>Genome-Enabled Discovery of Anthraquinone Biosynthesis in Senna tora.</title>
        <authorList>
            <person name="Kang S.-H."/>
            <person name="Pandey R.P."/>
            <person name="Lee C.-M."/>
            <person name="Sim J.-S."/>
            <person name="Jeong J.-T."/>
            <person name="Choi B.-S."/>
            <person name="Jung M."/>
            <person name="Ginzburg D."/>
            <person name="Zhao K."/>
            <person name="Won S.Y."/>
            <person name="Oh T.-J."/>
            <person name="Yu Y."/>
            <person name="Kim N.-H."/>
            <person name="Lee O.R."/>
            <person name="Lee T.-H."/>
            <person name="Bashyal P."/>
            <person name="Kim T.-S."/>
            <person name="Lee W.-H."/>
            <person name="Kawkins C."/>
            <person name="Kim C.-K."/>
            <person name="Kim J.S."/>
            <person name="Ahn B.O."/>
            <person name="Rhee S.Y."/>
            <person name="Sohng J.K."/>
        </authorList>
    </citation>
    <scope>NUCLEOTIDE SEQUENCE</scope>
    <source>
        <tissue evidence="4">Leaf</tissue>
    </source>
</reference>
<comment type="caution">
    <text evidence="4">The sequence shown here is derived from an EMBL/GenBank/DDBJ whole genome shotgun (WGS) entry which is preliminary data.</text>
</comment>
<dbReference type="Gene3D" id="4.10.60.10">
    <property type="entry name" value="Zinc finger, CCHC-type"/>
    <property type="match status" value="1"/>
</dbReference>
<dbReference type="Pfam" id="PF00098">
    <property type="entry name" value="zf-CCHC"/>
    <property type="match status" value="1"/>
</dbReference>
<evidence type="ECO:0000259" key="3">
    <source>
        <dbReference type="PROSITE" id="PS50158"/>
    </source>
</evidence>
<keyword evidence="5" id="KW-1185">Reference proteome</keyword>
<dbReference type="GO" id="GO:0003676">
    <property type="term" value="F:nucleic acid binding"/>
    <property type="evidence" value="ECO:0007669"/>
    <property type="project" value="InterPro"/>
</dbReference>
<feature type="region of interest" description="Disordered" evidence="2">
    <location>
        <begin position="154"/>
        <end position="178"/>
    </location>
</feature>
<keyword evidence="1" id="KW-0479">Metal-binding</keyword>
<evidence type="ECO:0000256" key="2">
    <source>
        <dbReference type="SAM" id="MobiDB-lite"/>
    </source>
</evidence>
<dbReference type="InterPro" id="IPR032567">
    <property type="entry name" value="RTL1-rel"/>
</dbReference>
<dbReference type="InterPro" id="IPR021109">
    <property type="entry name" value="Peptidase_aspartic_dom_sf"/>
</dbReference>
<name>A0A834T4S1_9FABA</name>
<dbReference type="InterPro" id="IPR001878">
    <property type="entry name" value="Znf_CCHC"/>
</dbReference>
<dbReference type="SUPFAM" id="SSF57756">
    <property type="entry name" value="Retrovirus zinc finger-like domains"/>
    <property type="match status" value="1"/>
</dbReference>
<evidence type="ECO:0000256" key="1">
    <source>
        <dbReference type="PROSITE-ProRule" id="PRU00047"/>
    </source>
</evidence>
<dbReference type="GO" id="GO:0008270">
    <property type="term" value="F:zinc ion binding"/>
    <property type="evidence" value="ECO:0007669"/>
    <property type="project" value="UniProtKB-KW"/>
</dbReference>
<evidence type="ECO:0000313" key="5">
    <source>
        <dbReference type="Proteomes" id="UP000634136"/>
    </source>
</evidence>
<dbReference type="InterPro" id="IPR036875">
    <property type="entry name" value="Znf_CCHC_sf"/>
</dbReference>
<dbReference type="OrthoDB" id="1936908at2759"/>
<sequence>MAEAVKRQADAADRMLQYIQKAKPPTFRGEFNPTLAEEWIQELEKLFKVLRCSDEQKVEYAIHMLASDSENWWNGAWHMMEARGTQLTWENFNIAFLEKYYPVMHVTTALNTAMQNVIAPLVIKNYAGLVNRCHIVAKNIEVAEKLKQGTNFSKKRPLNFSKSGSSKGKKPMVSKSAPNSYPNCGKTHRGRPCLFGLNVCFTCGQIGHYARDCPQKKQTSEGAKPPTKGRVFTLKGEEETESDDLLEGTDMINGKLLTVLFNSGATHSIINSKCVKELNLPVTTLPFNLSISTPTGESVVISLIPIPLVREMRERVKE</sequence>
<dbReference type="Gene3D" id="2.40.70.10">
    <property type="entry name" value="Acid Proteases"/>
    <property type="match status" value="1"/>
</dbReference>
<organism evidence="4 5">
    <name type="scientific">Senna tora</name>
    <dbReference type="NCBI Taxonomy" id="362788"/>
    <lineage>
        <taxon>Eukaryota</taxon>
        <taxon>Viridiplantae</taxon>
        <taxon>Streptophyta</taxon>
        <taxon>Embryophyta</taxon>
        <taxon>Tracheophyta</taxon>
        <taxon>Spermatophyta</taxon>
        <taxon>Magnoliopsida</taxon>
        <taxon>eudicotyledons</taxon>
        <taxon>Gunneridae</taxon>
        <taxon>Pentapetalae</taxon>
        <taxon>rosids</taxon>
        <taxon>fabids</taxon>
        <taxon>Fabales</taxon>
        <taxon>Fabaceae</taxon>
        <taxon>Caesalpinioideae</taxon>
        <taxon>Cassia clade</taxon>
        <taxon>Senna</taxon>
    </lineage>
</organism>
<dbReference type="SUPFAM" id="SSF50630">
    <property type="entry name" value="Acid proteases"/>
    <property type="match status" value="1"/>
</dbReference>
<feature type="domain" description="CCHC-type" evidence="3">
    <location>
        <begin position="200"/>
        <end position="215"/>
    </location>
</feature>
<accession>A0A834T4S1</accession>
<gene>
    <name evidence="4" type="ORF">G2W53_029142</name>
</gene>
<dbReference type="CDD" id="cd00303">
    <property type="entry name" value="retropepsin_like"/>
    <property type="match status" value="1"/>
</dbReference>
<dbReference type="AlphaFoldDB" id="A0A834T4S1"/>
<dbReference type="Pfam" id="PF08284">
    <property type="entry name" value="RVP_2"/>
    <property type="match status" value="1"/>
</dbReference>
<proteinExistence type="predicted"/>
<keyword evidence="1" id="KW-0863">Zinc-finger</keyword>
<evidence type="ECO:0000313" key="4">
    <source>
        <dbReference type="EMBL" id="KAF7815173.1"/>
    </source>
</evidence>